<protein>
    <submittedName>
        <fullName evidence="1">Oxidoreductase</fullName>
    </submittedName>
</protein>
<sequence>MQIIKDQQLIENTWSFIEDDTPLPAGDITVSLQRWLSEKEQLLQRSGKTGIRLVPGDQTESLCADLDKIDLIELDFPIFGDGRLFSVARLLRSRDAYRGEIRAVGQYLPDQVFYLSRVGINAFDLSSQNDADLVLAAMSQFSVRYQASTN</sequence>
<proteinExistence type="predicted"/>
<comment type="caution">
    <text evidence="1">The sequence shown here is derived from an EMBL/GenBank/DDBJ whole genome shotgun (WGS) entry which is preliminary data.</text>
</comment>
<reference evidence="1 2" key="1">
    <citation type="submission" date="2016-03" db="EMBL/GenBank/DDBJ databases">
        <authorList>
            <person name="Ploux O."/>
        </authorList>
    </citation>
    <scope>NUCLEOTIDE SEQUENCE [LARGE SCALE GENOMIC DNA]</scope>
    <source>
        <strain evidence="1 2">R-45378</strain>
    </source>
</reference>
<dbReference type="Proteomes" id="UP000077857">
    <property type="component" value="Unassembled WGS sequence"/>
</dbReference>
<dbReference type="EMBL" id="LUUJ01000067">
    <property type="protein sequence ID" value="OAI17412.1"/>
    <property type="molecule type" value="Genomic_DNA"/>
</dbReference>
<organism evidence="1 2">
    <name type="scientific">Methylomonas koyamae</name>
    <dbReference type="NCBI Taxonomy" id="702114"/>
    <lineage>
        <taxon>Bacteria</taxon>
        <taxon>Pseudomonadati</taxon>
        <taxon>Pseudomonadota</taxon>
        <taxon>Gammaproteobacteria</taxon>
        <taxon>Methylococcales</taxon>
        <taxon>Methylococcaceae</taxon>
        <taxon>Methylomonas</taxon>
    </lineage>
</organism>
<dbReference type="RefSeq" id="WP_064040251.1">
    <property type="nucleotide sequence ID" value="NZ_LUUJ01000067.1"/>
</dbReference>
<dbReference type="AlphaFoldDB" id="A0A177NHS3"/>
<name>A0A177NHS3_9GAMM</name>
<evidence type="ECO:0000313" key="1">
    <source>
        <dbReference type="EMBL" id="OAI17412.1"/>
    </source>
</evidence>
<evidence type="ECO:0000313" key="2">
    <source>
        <dbReference type="Proteomes" id="UP000077857"/>
    </source>
</evidence>
<gene>
    <name evidence="1" type="ORF">A1507_10840</name>
</gene>
<dbReference type="PIRSF" id="PIRSF030820">
    <property type="entry name" value="UCP030820"/>
    <property type="match status" value="1"/>
</dbReference>
<dbReference type="Pfam" id="PF06073">
    <property type="entry name" value="DUF934"/>
    <property type="match status" value="1"/>
</dbReference>
<dbReference type="InterPro" id="IPR008318">
    <property type="entry name" value="UCP030820"/>
</dbReference>
<accession>A0A177NHS3</accession>
<dbReference type="OrthoDB" id="9800421at2"/>